<proteinExistence type="predicted"/>
<name>A0AAD0HWE5_9FUSO</name>
<dbReference type="RefSeq" id="WP_008793856.1">
    <property type="nucleotide sequence ID" value="NZ_CABKNO010000005.1"/>
</dbReference>
<evidence type="ECO:0008006" key="3">
    <source>
        <dbReference type="Google" id="ProtNLM"/>
    </source>
</evidence>
<reference evidence="1 2" key="1">
    <citation type="submission" date="2018-03" db="EMBL/GenBank/DDBJ databases">
        <title>Complete Fusobacterium genomes using hybrid Minion sequencing.</title>
        <authorList>
            <person name="Slade D.J."/>
            <person name="Lahmers K."/>
        </authorList>
    </citation>
    <scope>NUCLEOTIDE SEQUENCE [LARGE SCALE GENOMIC DNA]</scope>
    <source>
        <strain evidence="1 2">2_1_31</strain>
    </source>
</reference>
<dbReference type="KEGG" id="fpei:C4N17_10500"/>
<dbReference type="AlphaFoldDB" id="A0AAD0HWE5"/>
<dbReference type="EMBL" id="CP028108">
    <property type="protein sequence ID" value="AVQ26031.1"/>
    <property type="molecule type" value="Genomic_DNA"/>
</dbReference>
<protein>
    <recommendedName>
        <fullName evidence="3">Phage protein</fullName>
    </recommendedName>
</protein>
<sequence length="90" mass="10674">MNDLANKELRKLYHQVLKGLYRAKTIRENTDNNDIYSEFLLYDEDGNLIEETNVTSFESREIIRLLINSYENQLLKVGGKIRKPNKEVRQ</sequence>
<dbReference type="Proteomes" id="UP000241472">
    <property type="component" value="Chromosome"/>
</dbReference>
<gene>
    <name evidence="1" type="ORF">C4N17_10500</name>
</gene>
<organism evidence="1 2">
    <name type="scientific">Fusobacterium periodonticum</name>
    <dbReference type="NCBI Taxonomy" id="860"/>
    <lineage>
        <taxon>Bacteria</taxon>
        <taxon>Fusobacteriati</taxon>
        <taxon>Fusobacteriota</taxon>
        <taxon>Fusobacteriia</taxon>
        <taxon>Fusobacteriales</taxon>
        <taxon>Fusobacteriaceae</taxon>
        <taxon>Fusobacterium</taxon>
    </lineage>
</organism>
<accession>A0AAD0HWE5</accession>
<evidence type="ECO:0000313" key="1">
    <source>
        <dbReference type="EMBL" id="AVQ26031.1"/>
    </source>
</evidence>
<evidence type="ECO:0000313" key="2">
    <source>
        <dbReference type="Proteomes" id="UP000241472"/>
    </source>
</evidence>